<proteinExistence type="predicted"/>
<protein>
    <recommendedName>
        <fullName evidence="3">Lipoprotein</fullName>
    </recommendedName>
</protein>
<sequence>MKRFLLIATVLFSACHSANKSQVSIGVDRQQQQITVTGLPEAANYGLKSDSISTQAWQTLLMVCKMPADTELRSAAPLQPGKYRLVGNGISFKPDTPFVKGTIYFARFYRFDDGLTSVNALTDGRRPNKTPYTELVFKY</sequence>
<dbReference type="RefSeq" id="WP_194112517.1">
    <property type="nucleotide sequence ID" value="NZ_JADFFL010000006.1"/>
</dbReference>
<name>A0A929KX55_9SPHI</name>
<evidence type="ECO:0000313" key="2">
    <source>
        <dbReference type="Proteomes" id="UP000622475"/>
    </source>
</evidence>
<comment type="caution">
    <text evidence="1">The sequence shown here is derived from an EMBL/GenBank/DDBJ whole genome shotgun (WGS) entry which is preliminary data.</text>
</comment>
<evidence type="ECO:0000313" key="1">
    <source>
        <dbReference type="EMBL" id="MBE9663279.1"/>
    </source>
</evidence>
<gene>
    <name evidence="1" type="ORF">IRJ16_15430</name>
</gene>
<accession>A0A929KX55</accession>
<dbReference type="EMBL" id="JADFFL010000006">
    <property type="protein sequence ID" value="MBE9663279.1"/>
    <property type="molecule type" value="Genomic_DNA"/>
</dbReference>
<dbReference type="Proteomes" id="UP000622475">
    <property type="component" value="Unassembled WGS sequence"/>
</dbReference>
<evidence type="ECO:0008006" key="3">
    <source>
        <dbReference type="Google" id="ProtNLM"/>
    </source>
</evidence>
<reference evidence="1" key="1">
    <citation type="submission" date="2020-10" db="EMBL/GenBank/DDBJ databases">
        <title>Mucilaginibacter mali sp. nov., isolated from rhizosphere soil of apple orchard.</title>
        <authorList>
            <person name="Lee J.-S."/>
            <person name="Kim H.S."/>
            <person name="Kim J.-S."/>
        </authorList>
    </citation>
    <scope>NUCLEOTIDE SEQUENCE</scope>
    <source>
        <strain evidence="1">KCTC 22746</strain>
    </source>
</reference>
<keyword evidence="2" id="KW-1185">Reference proteome</keyword>
<dbReference type="AlphaFoldDB" id="A0A929KX55"/>
<organism evidence="1 2">
    <name type="scientific">Mucilaginibacter myungsuensis</name>
    <dbReference type="NCBI Taxonomy" id="649104"/>
    <lineage>
        <taxon>Bacteria</taxon>
        <taxon>Pseudomonadati</taxon>
        <taxon>Bacteroidota</taxon>
        <taxon>Sphingobacteriia</taxon>
        <taxon>Sphingobacteriales</taxon>
        <taxon>Sphingobacteriaceae</taxon>
        <taxon>Mucilaginibacter</taxon>
    </lineage>
</organism>
<dbReference type="PROSITE" id="PS51257">
    <property type="entry name" value="PROKAR_LIPOPROTEIN"/>
    <property type="match status" value="1"/>
</dbReference>